<dbReference type="AlphaFoldDB" id="A0A8H5GEH8"/>
<dbReference type="PANTHER" id="PTHR15503:SF22">
    <property type="entry name" value="TRANSPOSON TY3-I GAG POLYPROTEIN"/>
    <property type="match status" value="1"/>
</dbReference>
<feature type="compositionally biased region" description="Low complexity" evidence="1">
    <location>
        <begin position="285"/>
        <end position="328"/>
    </location>
</feature>
<name>A0A8H5GEH8_9AGAR</name>
<feature type="domain" description="Ty3 transposon capsid-like protein" evidence="2">
    <location>
        <begin position="90"/>
        <end position="255"/>
    </location>
</feature>
<feature type="region of interest" description="Disordered" evidence="1">
    <location>
        <begin position="1"/>
        <end position="59"/>
    </location>
</feature>
<keyword evidence="4" id="KW-1185">Reference proteome</keyword>
<feature type="compositionally biased region" description="Acidic residues" evidence="1">
    <location>
        <begin position="1"/>
        <end position="12"/>
    </location>
</feature>
<gene>
    <name evidence="3" type="ORF">D9756_000877</name>
</gene>
<feature type="region of interest" description="Disordered" evidence="1">
    <location>
        <begin position="271"/>
        <end position="369"/>
    </location>
</feature>
<dbReference type="OrthoDB" id="5552562at2759"/>
<dbReference type="InterPro" id="IPR045358">
    <property type="entry name" value="Ty3_capsid"/>
</dbReference>
<proteinExistence type="predicted"/>
<dbReference type="EMBL" id="JAACJO010000001">
    <property type="protein sequence ID" value="KAF5363360.1"/>
    <property type="molecule type" value="Genomic_DNA"/>
</dbReference>
<protein>
    <recommendedName>
        <fullName evidence="2">Ty3 transposon capsid-like protein domain-containing protein</fullName>
    </recommendedName>
</protein>
<feature type="compositionally biased region" description="Basic and acidic residues" evidence="1">
    <location>
        <begin position="271"/>
        <end position="280"/>
    </location>
</feature>
<dbReference type="InterPro" id="IPR032567">
    <property type="entry name" value="RTL1-rel"/>
</dbReference>
<organism evidence="3 4">
    <name type="scientific">Leucocoprinus leucothites</name>
    <dbReference type="NCBI Taxonomy" id="201217"/>
    <lineage>
        <taxon>Eukaryota</taxon>
        <taxon>Fungi</taxon>
        <taxon>Dikarya</taxon>
        <taxon>Basidiomycota</taxon>
        <taxon>Agaricomycotina</taxon>
        <taxon>Agaricomycetes</taxon>
        <taxon>Agaricomycetidae</taxon>
        <taxon>Agaricales</taxon>
        <taxon>Agaricineae</taxon>
        <taxon>Agaricaceae</taxon>
        <taxon>Leucocoprinus</taxon>
    </lineage>
</organism>
<reference evidence="3 4" key="1">
    <citation type="journal article" date="2020" name="ISME J.">
        <title>Uncovering the hidden diversity of litter-decomposition mechanisms in mushroom-forming fungi.</title>
        <authorList>
            <person name="Floudas D."/>
            <person name="Bentzer J."/>
            <person name="Ahren D."/>
            <person name="Johansson T."/>
            <person name="Persson P."/>
            <person name="Tunlid A."/>
        </authorList>
    </citation>
    <scope>NUCLEOTIDE SEQUENCE [LARGE SCALE GENOMIC DNA]</scope>
    <source>
        <strain evidence="3 4">CBS 146.42</strain>
    </source>
</reference>
<dbReference type="Proteomes" id="UP000559027">
    <property type="component" value="Unassembled WGS sequence"/>
</dbReference>
<evidence type="ECO:0000313" key="3">
    <source>
        <dbReference type="EMBL" id="KAF5363360.1"/>
    </source>
</evidence>
<feature type="compositionally biased region" description="Polar residues" evidence="1">
    <location>
        <begin position="329"/>
        <end position="347"/>
    </location>
</feature>
<dbReference type="Pfam" id="PF19259">
    <property type="entry name" value="Ty3_capsid"/>
    <property type="match status" value="1"/>
</dbReference>
<dbReference type="PANTHER" id="PTHR15503">
    <property type="entry name" value="LDOC1 RELATED"/>
    <property type="match status" value="1"/>
</dbReference>
<accession>A0A8H5GEH8</accession>
<sequence>MGHNGDDEDDEPIYNGSPGGPGDPDNNDPEYPSHSSNDEPFPPRRVPHPRALRQNPNNDCLADALGRLTDNLDHQAAAQANQTRTNKAHLPDTFSGSDPEKLNTFLIQCCLYFRANPTQFQHDNQKVDFAMTYLTSVALDWFEVSLTQEEQGVFHDWFDDWSAFVHELRTHFGIANPKGEAAEMLDTLRMKPGDKIATYNVEFLKHASQLGWNNEVLCHRYYKGLPNHIQDPLSTREQGKPTTFKEMHCLAIVYDGRYWERDCERIRARTAEKDAADSLSRKQPNKPSTSNTSNPNPPRSQSQPGNNNNNNRGNNSNSNNNNNRNQSQAPSTKSNTPAPSTSSTQCPTPKFDLSSKLGQNGKLTPKERK</sequence>
<comment type="caution">
    <text evidence="3">The sequence shown here is derived from an EMBL/GenBank/DDBJ whole genome shotgun (WGS) entry which is preliminary data.</text>
</comment>
<evidence type="ECO:0000259" key="2">
    <source>
        <dbReference type="Pfam" id="PF19259"/>
    </source>
</evidence>
<evidence type="ECO:0000256" key="1">
    <source>
        <dbReference type="SAM" id="MobiDB-lite"/>
    </source>
</evidence>
<evidence type="ECO:0000313" key="4">
    <source>
        <dbReference type="Proteomes" id="UP000559027"/>
    </source>
</evidence>